<dbReference type="EMBL" id="JAINUG010000617">
    <property type="protein sequence ID" value="KAJ8366275.1"/>
    <property type="molecule type" value="Genomic_DNA"/>
</dbReference>
<evidence type="ECO:0000256" key="1">
    <source>
        <dbReference type="SAM" id="MobiDB-lite"/>
    </source>
</evidence>
<dbReference type="InterPro" id="IPR013783">
    <property type="entry name" value="Ig-like_fold"/>
</dbReference>
<keyword evidence="2" id="KW-0472">Membrane</keyword>
<dbReference type="SUPFAM" id="SSF49265">
    <property type="entry name" value="Fibronectin type III"/>
    <property type="match status" value="1"/>
</dbReference>
<dbReference type="Proteomes" id="UP001221898">
    <property type="component" value="Unassembled WGS sequence"/>
</dbReference>
<evidence type="ECO:0000259" key="3">
    <source>
        <dbReference type="PROSITE" id="PS50853"/>
    </source>
</evidence>
<accession>A0AAD7VYN2</accession>
<dbReference type="CDD" id="cd00063">
    <property type="entry name" value="FN3"/>
    <property type="match status" value="1"/>
</dbReference>
<feature type="region of interest" description="Disordered" evidence="1">
    <location>
        <begin position="178"/>
        <end position="220"/>
    </location>
</feature>
<dbReference type="InterPro" id="IPR003961">
    <property type="entry name" value="FN3_dom"/>
</dbReference>
<evidence type="ECO:0000313" key="5">
    <source>
        <dbReference type="Proteomes" id="UP001221898"/>
    </source>
</evidence>
<keyword evidence="2" id="KW-1133">Transmembrane helix</keyword>
<keyword evidence="2" id="KW-0812">Transmembrane</keyword>
<keyword evidence="5" id="KW-1185">Reference proteome</keyword>
<organism evidence="4 5">
    <name type="scientific">Aldrovandia affinis</name>
    <dbReference type="NCBI Taxonomy" id="143900"/>
    <lineage>
        <taxon>Eukaryota</taxon>
        <taxon>Metazoa</taxon>
        <taxon>Chordata</taxon>
        <taxon>Craniata</taxon>
        <taxon>Vertebrata</taxon>
        <taxon>Euteleostomi</taxon>
        <taxon>Actinopterygii</taxon>
        <taxon>Neopterygii</taxon>
        <taxon>Teleostei</taxon>
        <taxon>Notacanthiformes</taxon>
        <taxon>Halosauridae</taxon>
        <taxon>Aldrovandia</taxon>
    </lineage>
</organism>
<gene>
    <name evidence="4" type="ORF">AAFF_G00363230</name>
</gene>
<dbReference type="PROSITE" id="PS50853">
    <property type="entry name" value="FN3"/>
    <property type="match status" value="1"/>
</dbReference>
<protein>
    <recommendedName>
        <fullName evidence="3">Fibronectin type-III domain-containing protein</fullName>
    </recommendedName>
</protein>
<name>A0AAD7VYN2_9TELE</name>
<evidence type="ECO:0000313" key="4">
    <source>
        <dbReference type="EMBL" id="KAJ8366275.1"/>
    </source>
</evidence>
<comment type="caution">
    <text evidence="4">The sequence shown here is derived from an EMBL/GenBank/DDBJ whole genome shotgun (WGS) entry which is preliminary data.</text>
</comment>
<feature type="transmembrane region" description="Helical" evidence="2">
    <location>
        <begin position="137"/>
        <end position="161"/>
    </location>
</feature>
<feature type="domain" description="Fibronectin type-III" evidence="3">
    <location>
        <begin position="1"/>
        <end position="95"/>
    </location>
</feature>
<dbReference type="InterPro" id="IPR036116">
    <property type="entry name" value="FN3_sf"/>
</dbReference>
<reference evidence="4" key="1">
    <citation type="journal article" date="2023" name="Science">
        <title>Genome structures resolve the early diversification of teleost fishes.</title>
        <authorList>
            <person name="Parey E."/>
            <person name="Louis A."/>
            <person name="Montfort J."/>
            <person name="Bouchez O."/>
            <person name="Roques C."/>
            <person name="Iampietro C."/>
            <person name="Lluch J."/>
            <person name="Castinel A."/>
            <person name="Donnadieu C."/>
            <person name="Desvignes T."/>
            <person name="Floi Bucao C."/>
            <person name="Jouanno E."/>
            <person name="Wen M."/>
            <person name="Mejri S."/>
            <person name="Dirks R."/>
            <person name="Jansen H."/>
            <person name="Henkel C."/>
            <person name="Chen W.J."/>
            <person name="Zahm M."/>
            <person name="Cabau C."/>
            <person name="Klopp C."/>
            <person name="Thompson A.W."/>
            <person name="Robinson-Rechavi M."/>
            <person name="Braasch I."/>
            <person name="Lecointre G."/>
            <person name="Bobe J."/>
            <person name="Postlethwait J.H."/>
            <person name="Berthelot C."/>
            <person name="Roest Crollius H."/>
            <person name="Guiguen Y."/>
        </authorList>
    </citation>
    <scope>NUCLEOTIDE SEQUENCE</scope>
    <source>
        <strain evidence="4">NC1722</strain>
    </source>
</reference>
<dbReference type="AlphaFoldDB" id="A0AAD7VYN2"/>
<sequence>MERRLKVTWNYPDTWQTDYYRLKFQLQYFPIKTEELHKVDSSPQNISTNRLFHSINDILPRTTYLLRIRAREEFDMGQWSNWSPHVYARSWTAPEPSATSRVHFPADINSFYSITGSGNGPEDELPPVSTSLLPSTLMFHLSWVFGVCLFLILTVLAIYIFRHRKQFISKLLKLGQSSTSHTPAPPPTQLPIEEGSPLVSSESSAPPLSKEPPFLQEGEGRGEGIHLNNMGYFLVQTN</sequence>
<proteinExistence type="predicted"/>
<evidence type="ECO:0000256" key="2">
    <source>
        <dbReference type="SAM" id="Phobius"/>
    </source>
</evidence>
<dbReference type="Gene3D" id="2.60.40.10">
    <property type="entry name" value="Immunoglobulins"/>
    <property type="match status" value="1"/>
</dbReference>